<evidence type="ECO:0000313" key="5">
    <source>
        <dbReference type="EMBL" id="BAD56091.1"/>
    </source>
</evidence>
<dbReference type="PROSITE" id="PS00041">
    <property type="entry name" value="HTH_ARAC_FAMILY_1"/>
    <property type="match status" value="1"/>
</dbReference>
<feature type="domain" description="HTH araC/xylS-type" evidence="4">
    <location>
        <begin position="246"/>
        <end position="347"/>
    </location>
</feature>
<evidence type="ECO:0000256" key="3">
    <source>
        <dbReference type="ARBA" id="ARBA00023163"/>
    </source>
</evidence>
<reference evidence="5 6" key="1">
    <citation type="journal article" date="2004" name="Proc. Natl. Acad. Sci. U.S.A.">
        <title>The complete genomic sequence of Nocardia farcinica IFM 10152.</title>
        <authorList>
            <person name="Ishikawa J."/>
            <person name="Yamashita A."/>
            <person name="Mikami Y."/>
            <person name="Hoshino Y."/>
            <person name="Kurita H."/>
            <person name="Hotta K."/>
            <person name="Shiba T."/>
            <person name="Hattori M."/>
        </authorList>
    </citation>
    <scope>NUCLEOTIDE SEQUENCE [LARGE SCALE GENOMIC DNA]</scope>
    <source>
        <strain evidence="5 6">IFM 10152</strain>
    </source>
</reference>
<keyword evidence="6" id="KW-1185">Reference proteome</keyword>
<evidence type="ECO:0000256" key="1">
    <source>
        <dbReference type="ARBA" id="ARBA00023015"/>
    </source>
</evidence>
<dbReference type="PANTHER" id="PTHR46796:SF12">
    <property type="entry name" value="HTH-TYPE DNA-BINDING TRANSCRIPTIONAL ACTIVATOR EUTR"/>
    <property type="match status" value="1"/>
</dbReference>
<evidence type="ECO:0000313" key="6">
    <source>
        <dbReference type="Proteomes" id="UP000006820"/>
    </source>
</evidence>
<proteinExistence type="predicted"/>
<dbReference type="Gene3D" id="1.10.10.60">
    <property type="entry name" value="Homeodomain-like"/>
    <property type="match status" value="1"/>
</dbReference>
<keyword evidence="2" id="KW-0238">DNA-binding</keyword>
<dbReference type="STRING" id="247156.NFA_12460"/>
<dbReference type="SUPFAM" id="SSF46689">
    <property type="entry name" value="Homeodomain-like"/>
    <property type="match status" value="1"/>
</dbReference>
<dbReference type="eggNOG" id="COG4977">
    <property type="taxonomic scope" value="Bacteria"/>
</dbReference>
<dbReference type="InterPro" id="IPR009057">
    <property type="entry name" value="Homeodomain-like_sf"/>
</dbReference>
<dbReference type="InterPro" id="IPR035418">
    <property type="entry name" value="AraC-bd_2"/>
</dbReference>
<sequence length="359" mass="40244">MVMRDCDDGHRIVMRWTIPVEEPLQYEDRPLARHQLTTSGDPDLVRSAVGTAFCDHRLSPLRRDIALDAHFHGVRWDTAGVYYLEYGTDVRIDPRDLDDFYLIQVPVEGHAAITVGSRSFVSTPEVASVLEPGDRVSMAWEGANRQLLLRLDRATVHDAVRKKLGREPAAPLVFDPRMDLTTPANRTWRGLLTLLVDAIDRAAAPTSIAVQEFEGLLVSQLILGQPHNYRDELDRTPQPVVSRPIARAAELIEAHAHEPLTVDDIADAVGIGTRTLQDGFRRYYNTTPMAFLRDVRLRRVRTDLLQADPTLTTVTDIAIRWGFLHPGRFSVLYRDRFGESPSRTLRLATDGAAQTAAAC</sequence>
<protein>
    <submittedName>
        <fullName evidence="5">Putative transcriptional regulator</fullName>
    </submittedName>
</protein>
<dbReference type="GO" id="GO:0003700">
    <property type="term" value="F:DNA-binding transcription factor activity"/>
    <property type="evidence" value="ECO:0007669"/>
    <property type="project" value="InterPro"/>
</dbReference>
<dbReference type="AlphaFoldDB" id="Q5Z0F0"/>
<dbReference type="Proteomes" id="UP000006820">
    <property type="component" value="Chromosome"/>
</dbReference>
<dbReference type="PANTHER" id="PTHR46796">
    <property type="entry name" value="HTH-TYPE TRANSCRIPTIONAL ACTIVATOR RHAS-RELATED"/>
    <property type="match status" value="1"/>
</dbReference>
<organism evidence="5 6">
    <name type="scientific">Nocardia farcinica (strain IFM 10152)</name>
    <dbReference type="NCBI Taxonomy" id="247156"/>
    <lineage>
        <taxon>Bacteria</taxon>
        <taxon>Bacillati</taxon>
        <taxon>Actinomycetota</taxon>
        <taxon>Actinomycetes</taxon>
        <taxon>Mycobacteriales</taxon>
        <taxon>Nocardiaceae</taxon>
        <taxon>Nocardia</taxon>
    </lineage>
</organism>
<dbReference type="SMART" id="SM00342">
    <property type="entry name" value="HTH_ARAC"/>
    <property type="match status" value="1"/>
</dbReference>
<dbReference type="InterPro" id="IPR018062">
    <property type="entry name" value="HTH_AraC-typ_CS"/>
</dbReference>
<dbReference type="GO" id="GO:0043565">
    <property type="term" value="F:sequence-specific DNA binding"/>
    <property type="evidence" value="ECO:0007669"/>
    <property type="project" value="InterPro"/>
</dbReference>
<dbReference type="InterPro" id="IPR050204">
    <property type="entry name" value="AraC_XylS_family_regulators"/>
</dbReference>
<name>Q5Z0F0_NOCFA</name>
<dbReference type="PROSITE" id="PS01124">
    <property type="entry name" value="HTH_ARAC_FAMILY_2"/>
    <property type="match status" value="1"/>
</dbReference>
<keyword evidence="1" id="KW-0805">Transcription regulation</keyword>
<dbReference type="KEGG" id="nfa:NFA_12460"/>
<dbReference type="HOGENOM" id="CLU_047930_0_1_11"/>
<keyword evidence="3" id="KW-0804">Transcription</keyword>
<accession>Q5Z0F0</accession>
<dbReference type="Pfam" id="PF14525">
    <property type="entry name" value="AraC_binding_2"/>
    <property type="match status" value="1"/>
</dbReference>
<dbReference type="Pfam" id="PF12833">
    <property type="entry name" value="HTH_18"/>
    <property type="match status" value="1"/>
</dbReference>
<dbReference type="EMBL" id="AP006618">
    <property type="protein sequence ID" value="BAD56091.1"/>
    <property type="molecule type" value="Genomic_DNA"/>
</dbReference>
<gene>
    <name evidence="5" type="ordered locus">NFA_12460</name>
</gene>
<evidence type="ECO:0000259" key="4">
    <source>
        <dbReference type="PROSITE" id="PS01124"/>
    </source>
</evidence>
<dbReference type="InterPro" id="IPR018060">
    <property type="entry name" value="HTH_AraC"/>
</dbReference>
<evidence type="ECO:0000256" key="2">
    <source>
        <dbReference type="ARBA" id="ARBA00023125"/>
    </source>
</evidence>